<evidence type="ECO:0000256" key="1">
    <source>
        <dbReference type="ARBA" id="ARBA00004141"/>
    </source>
</evidence>
<evidence type="ECO:0000256" key="4">
    <source>
        <dbReference type="ARBA" id="ARBA00022989"/>
    </source>
</evidence>
<keyword evidence="3 6" id="KW-0812">Transmembrane</keyword>
<evidence type="ECO:0000313" key="8">
    <source>
        <dbReference type="EMBL" id="QID78991.1"/>
    </source>
</evidence>
<evidence type="ECO:0000259" key="7">
    <source>
        <dbReference type="SMART" id="SM00014"/>
    </source>
</evidence>
<dbReference type="InterPro" id="IPR043216">
    <property type="entry name" value="PAP-like"/>
</dbReference>
<dbReference type="PANTHER" id="PTHR10165:SF155">
    <property type="entry name" value="LIPID PHOSPHATE PHOSPHATASE 1"/>
    <property type="match status" value="1"/>
</dbReference>
<feature type="domain" description="Phosphatidic acid phosphatase type 2/haloperoxidase" evidence="7">
    <location>
        <begin position="117"/>
        <end position="255"/>
    </location>
</feature>
<dbReference type="CDD" id="cd03390">
    <property type="entry name" value="PAP2_containing_1_like"/>
    <property type="match status" value="1"/>
</dbReference>
<dbReference type="OrthoDB" id="10030083at2759"/>
<dbReference type="FunFam" id="1.20.144.10:FF:000038">
    <property type="entry name" value="Lipid phosphate phosphatase"/>
    <property type="match status" value="1"/>
</dbReference>
<comment type="similarity">
    <text evidence="2">Belongs to the PA-phosphatase related phosphoesterase family.</text>
</comment>
<comment type="subcellular location">
    <subcellularLocation>
        <location evidence="1">Membrane</location>
        <topology evidence="1">Multi-pass membrane protein</topology>
    </subcellularLocation>
</comment>
<evidence type="ECO:0000256" key="5">
    <source>
        <dbReference type="ARBA" id="ARBA00023136"/>
    </source>
</evidence>
<dbReference type="GO" id="GO:0016020">
    <property type="term" value="C:membrane"/>
    <property type="evidence" value="ECO:0007669"/>
    <property type="project" value="UniProtKB-SubCell"/>
</dbReference>
<accession>A0A6C1DQ96</accession>
<dbReference type="Gene3D" id="1.20.144.10">
    <property type="entry name" value="Phosphatidic acid phosphatase type 2/haloperoxidase"/>
    <property type="match status" value="1"/>
</dbReference>
<dbReference type="AlphaFoldDB" id="A0A6C1DQ96"/>
<dbReference type="InterPro" id="IPR036938">
    <property type="entry name" value="PAP2/HPO_sf"/>
</dbReference>
<feature type="transmembrane region" description="Helical" evidence="6">
    <location>
        <begin position="16"/>
        <end position="34"/>
    </location>
</feature>
<reference evidence="8 9" key="1">
    <citation type="journal article" date="2019" name="BMC Genomics">
        <title>Chromosome level assembly and comparative genome analysis confirm lager-brewing yeasts originated from a single hybridization.</title>
        <authorList>
            <person name="Salazar A.N."/>
            <person name="Gorter de Vries A.R."/>
            <person name="van den Broek M."/>
            <person name="Brouwers N."/>
            <person name="de la Torre Cortes P."/>
            <person name="Kuijpers N.G.A."/>
            <person name="Daran J.G."/>
            <person name="Abeel T."/>
        </authorList>
    </citation>
    <scope>NUCLEOTIDE SEQUENCE [LARGE SCALE GENOMIC DNA]</scope>
    <source>
        <strain evidence="8 9">CBS 1483</strain>
    </source>
</reference>
<feature type="transmembrane region" description="Helical" evidence="6">
    <location>
        <begin position="215"/>
        <end position="231"/>
    </location>
</feature>
<evidence type="ECO:0000256" key="6">
    <source>
        <dbReference type="SAM" id="Phobius"/>
    </source>
</evidence>
<dbReference type="Pfam" id="PF01569">
    <property type="entry name" value="PAP2"/>
    <property type="match status" value="1"/>
</dbReference>
<dbReference type="GO" id="GO:0046839">
    <property type="term" value="P:phospholipid dephosphorylation"/>
    <property type="evidence" value="ECO:0007669"/>
    <property type="project" value="TreeGrafter"/>
</dbReference>
<dbReference type="GO" id="GO:0008195">
    <property type="term" value="F:phosphatidate phosphatase activity"/>
    <property type="evidence" value="ECO:0007669"/>
    <property type="project" value="TreeGrafter"/>
</dbReference>
<dbReference type="Proteomes" id="UP000501346">
    <property type="component" value="Chromosome ScIV"/>
</dbReference>
<keyword evidence="5 6" id="KW-0472">Membrane</keyword>
<proteinExistence type="inferred from homology"/>
<keyword evidence="4 6" id="KW-1133">Transmembrane helix</keyword>
<name>A0A6C1DQ96_SACPS</name>
<keyword evidence="9" id="KW-1185">Reference proteome</keyword>
<protein>
    <submittedName>
        <fullName evidence="8">Lipid phosphate phosphatase 1</fullName>
    </submittedName>
</protein>
<dbReference type="InterPro" id="IPR000326">
    <property type="entry name" value="PAP2/HPO"/>
</dbReference>
<gene>
    <name evidence="8" type="primary">LPP1_1</name>
    <name evidence="8" type="ORF">GRS66_001223</name>
</gene>
<organism evidence="8 9">
    <name type="scientific">Saccharomyces pastorianus</name>
    <name type="common">Lager yeast</name>
    <name type="synonym">Saccharomyces cerevisiae x Saccharomyces eubayanus</name>
    <dbReference type="NCBI Taxonomy" id="27292"/>
    <lineage>
        <taxon>Eukaryota</taxon>
        <taxon>Fungi</taxon>
        <taxon>Dikarya</taxon>
        <taxon>Ascomycota</taxon>
        <taxon>Saccharomycotina</taxon>
        <taxon>Saccharomycetes</taxon>
        <taxon>Saccharomycetales</taxon>
        <taxon>Saccharomycetaceae</taxon>
        <taxon>Saccharomyces</taxon>
    </lineage>
</organism>
<dbReference type="GO" id="GO:0006644">
    <property type="term" value="P:phospholipid metabolic process"/>
    <property type="evidence" value="ECO:0007669"/>
    <property type="project" value="InterPro"/>
</dbReference>
<sequence>MISVMADEKHKEYFKLYYFQYMIIGLCTILFLYSEISLVPRGQNIEFSLDDPSISKRYVPNELVGPLECLILSVGLSNMVVFWTCMFDKDLLKKNRVKRLRERPDGISNDFHFMHTSILCLMLIISINAALTGALKLIIGNLRPDFVDRCIPDLQKMSDSDSLVFGLDICKQTNKWILYEGLKSTPSGHSSFIVSTMGFTYLWQRVFTTRNTRSCIWCPLLALVVMVSRVIDHRHHWYDVVSGAVLAFLVIYCCWKWTFTNLAKRDILPSPVSV</sequence>
<dbReference type="SMART" id="SM00014">
    <property type="entry name" value="acidPPc"/>
    <property type="match status" value="1"/>
</dbReference>
<feature type="transmembrane region" description="Helical" evidence="6">
    <location>
        <begin position="113"/>
        <end position="139"/>
    </location>
</feature>
<evidence type="ECO:0000313" key="9">
    <source>
        <dbReference type="Proteomes" id="UP000501346"/>
    </source>
</evidence>
<dbReference type="PANTHER" id="PTHR10165">
    <property type="entry name" value="LIPID PHOSPHATE PHOSPHATASE"/>
    <property type="match status" value="1"/>
</dbReference>
<dbReference type="EMBL" id="CP048985">
    <property type="protein sequence ID" value="QID78991.1"/>
    <property type="molecule type" value="Genomic_DNA"/>
</dbReference>
<evidence type="ECO:0000256" key="3">
    <source>
        <dbReference type="ARBA" id="ARBA00022692"/>
    </source>
</evidence>
<evidence type="ECO:0000256" key="2">
    <source>
        <dbReference type="ARBA" id="ARBA00008816"/>
    </source>
</evidence>
<feature type="transmembrane region" description="Helical" evidence="6">
    <location>
        <begin position="237"/>
        <end position="255"/>
    </location>
</feature>
<dbReference type="SUPFAM" id="SSF48317">
    <property type="entry name" value="Acid phosphatase/Vanadium-dependent haloperoxidase"/>
    <property type="match status" value="1"/>
</dbReference>